<sequence>MTIGQAEINNHKIIRAKRSKSGGGAEIGRNVGENIGRMTEDITDSLKPALRGIAKSALDGTKGIGDSFKSLRPTSSKKGGDDPVKSSRQKSSSNS</sequence>
<evidence type="ECO:0000313" key="2">
    <source>
        <dbReference type="WBParaSite" id="ES5_v2.g28285.t1"/>
    </source>
</evidence>
<accession>A0AC34GEX2</accession>
<dbReference type="Proteomes" id="UP000887579">
    <property type="component" value="Unplaced"/>
</dbReference>
<protein>
    <submittedName>
        <fullName evidence="2">Uncharacterized protein</fullName>
    </submittedName>
</protein>
<name>A0AC34GEX2_9BILA</name>
<proteinExistence type="predicted"/>
<dbReference type="WBParaSite" id="ES5_v2.g28285.t1">
    <property type="protein sequence ID" value="ES5_v2.g28285.t1"/>
    <property type="gene ID" value="ES5_v2.g28285"/>
</dbReference>
<reference evidence="2" key="1">
    <citation type="submission" date="2022-11" db="UniProtKB">
        <authorList>
            <consortium name="WormBaseParasite"/>
        </authorList>
    </citation>
    <scope>IDENTIFICATION</scope>
</reference>
<organism evidence="1 2">
    <name type="scientific">Panagrolaimus sp. ES5</name>
    <dbReference type="NCBI Taxonomy" id="591445"/>
    <lineage>
        <taxon>Eukaryota</taxon>
        <taxon>Metazoa</taxon>
        <taxon>Ecdysozoa</taxon>
        <taxon>Nematoda</taxon>
        <taxon>Chromadorea</taxon>
        <taxon>Rhabditida</taxon>
        <taxon>Tylenchina</taxon>
        <taxon>Panagrolaimomorpha</taxon>
        <taxon>Panagrolaimoidea</taxon>
        <taxon>Panagrolaimidae</taxon>
        <taxon>Panagrolaimus</taxon>
    </lineage>
</organism>
<evidence type="ECO:0000313" key="1">
    <source>
        <dbReference type="Proteomes" id="UP000887579"/>
    </source>
</evidence>